<keyword evidence="27" id="KW-1185">Reference proteome</keyword>
<dbReference type="CDD" id="cd12841">
    <property type="entry name" value="TM_EphA1"/>
    <property type="match status" value="1"/>
</dbReference>
<keyword evidence="10" id="KW-0418">Kinase</keyword>
<evidence type="ECO:0000259" key="26">
    <source>
        <dbReference type="PROSITE" id="PS51550"/>
    </source>
</evidence>
<dbReference type="Pfam" id="PF00041">
    <property type="entry name" value="fn3"/>
    <property type="match status" value="2"/>
</dbReference>
<dbReference type="EC" id="2.7.10.1" evidence="2"/>
<dbReference type="Gene3D" id="3.30.200.20">
    <property type="entry name" value="Phosphorylase Kinase, domain 1"/>
    <property type="match status" value="1"/>
</dbReference>
<dbReference type="InterPro" id="IPR008266">
    <property type="entry name" value="Tyr_kinase_AS"/>
</dbReference>
<evidence type="ECO:0000256" key="21">
    <source>
        <dbReference type="SAM" id="Phobius"/>
    </source>
</evidence>
<dbReference type="InterPro" id="IPR000719">
    <property type="entry name" value="Prot_kinase_dom"/>
</dbReference>
<gene>
    <name evidence="28" type="primary">EPHA1</name>
</gene>
<evidence type="ECO:0000256" key="4">
    <source>
        <dbReference type="ARBA" id="ARBA00022553"/>
    </source>
</evidence>
<keyword evidence="22" id="KW-0732">Signal</keyword>
<accession>A0ABM3XV77</accession>
<dbReference type="PROSITE" id="PS00790">
    <property type="entry name" value="RECEPTOR_TYR_KIN_V_1"/>
    <property type="match status" value="1"/>
</dbReference>
<evidence type="ECO:0000256" key="19">
    <source>
        <dbReference type="ARBA" id="ARBA00051243"/>
    </source>
</evidence>
<proteinExistence type="predicted"/>
<dbReference type="InterPro" id="IPR020635">
    <property type="entry name" value="Tyr_kinase_cat_dom"/>
</dbReference>
<dbReference type="SMART" id="SM01411">
    <property type="entry name" value="Ephrin_rec_like"/>
    <property type="match status" value="1"/>
</dbReference>
<keyword evidence="12" id="KW-0832">Ubl conjugation</keyword>
<keyword evidence="8" id="KW-0677">Repeat</keyword>
<keyword evidence="11 20" id="KW-0067">ATP-binding</keyword>
<keyword evidence="7 21" id="KW-0812">Transmembrane</keyword>
<protein>
    <recommendedName>
        <fullName evidence="2">receptor protein-tyrosine kinase</fullName>
        <ecNumber evidence="2">2.7.10.1</ecNumber>
    </recommendedName>
</protein>
<dbReference type="Pfam" id="PF01404">
    <property type="entry name" value="Ephrin_lbd"/>
    <property type="match status" value="1"/>
</dbReference>
<evidence type="ECO:0000259" key="25">
    <source>
        <dbReference type="PROSITE" id="PS50853"/>
    </source>
</evidence>
<dbReference type="SUPFAM" id="SSF49785">
    <property type="entry name" value="Galactose-binding domain-like"/>
    <property type="match status" value="1"/>
</dbReference>
<dbReference type="InterPro" id="IPR008979">
    <property type="entry name" value="Galactose-bd-like_sf"/>
</dbReference>
<evidence type="ECO:0000256" key="10">
    <source>
        <dbReference type="ARBA" id="ARBA00022777"/>
    </source>
</evidence>
<dbReference type="InterPro" id="IPR001426">
    <property type="entry name" value="Tyr_kinase_rcpt_V_CS"/>
</dbReference>
<dbReference type="InterPro" id="IPR050449">
    <property type="entry name" value="Ephrin_rcpt_TKs"/>
</dbReference>
<evidence type="ECO:0000313" key="27">
    <source>
        <dbReference type="Proteomes" id="UP001652624"/>
    </source>
</evidence>
<keyword evidence="3" id="KW-1003">Cell membrane</keyword>
<sequence length="974" mass="108200">MERRWPLGLAALLLLLLLLPPGARAKEVTLMDTRMAQGELGWLLDPPEDGWSEGQQILNGTPLYMYQDCPVQQGGDTDHWLRSNWIYRGEEASRVHVELQFTVRDCKSFPGDAGPLGCKETFNLLYMESDQDVGIQLRRPLFQKVTTVAADQSFTIKDLALGEMKLNVEHCSLGRLTRRGLYLAFHNPGACVALVSVRVFYQRCSETVHGLAQFPDTLPGPGGLVEVAGTCLPHAQAGSSIPKMHCSPEGEWLVPVGQCHCEPGYEDGREDSQGCLACPIGFYRADVDTPHCLKCPQHSTTESEGATMCTCESGHFRAPGEGPQVACTSVPTAPQNLSFSALGTQLSLRWEPPADTGGRRDVQYNVVCSQCRGAVQDGGSCQPCGGSVRFSPGPNGLTTPGVRVDGLEPYANYTFYVEALNGVSGLEPSRQASASISISMGHAEPLSGLSLRLVKKEPRQLELTWAGSRPRSPGENLSYELHVLNQDEERHQMVLEPRVLLTELQPDTTYIVRVRMLTPLGPGPFSPDHEFRTSPPVARGLTGGEIVAIIFGVLLGVALLLGIFYFRSRKAQRRRQPRKRDRAAEVNPEDKLWLKPYVDLQAYEDPAQGALDFTQELDPSCLVVDMVVGEGEFGEVYRGTLRLPNQDSKTVAIKTLKDTSPDGQWWSFLREATIMGQFSHPHILHLEGVVTKRKPIMIITEFMENGALDAFLREREDQLVPAQLVAMLQGIASGMNYLSDRSYVHRDLAARNILVGQSLCCKVSDFGLTRLLDNFDGTYETQGGKIPIRWTAPEAIAHRIFTTASDVWSFGIVMWEVLSFGDKPYGDMSNQEVMKSIEDGYRLPPPVDCPAPLYDLMKNCWAYDRARRPHFHQLQTHLDRLLANPHPLRTIANFDPRVTLRLPSFSGSDGIPYRSVPEWLESIRMKRYILHFRSAGLDTMECVLELTAEDLTQMGITLPGHQKRILCSIQGFKD</sequence>
<evidence type="ECO:0000256" key="20">
    <source>
        <dbReference type="PROSITE-ProRule" id="PRU10141"/>
    </source>
</evidence>
<evidence type="ECO:0000256" key="22">
    <source>
        <dbReference type="SAM" id="SignalP"/>
    </source>
</evidence>
<dbReference type="InterPro" id="IPR013761">
    <property type="entry name" value="SAM/pointed_sf"/>
</dbReference>
<dbReference type="InterPro" id="IPR001660">
    <property type="entry name" value="SAM"/>
</dbReference>
<evidence type="ECO:0000256" key="9">
    <source>
        <dbReference type="ARBA" id="ARBA00022741"/>
    </source>
</evidence>
<dbReference type="CDD" id="cd09542">
    <property type="entry name" value="SAM_EPH-A1"/>
    <property type="match status" value="1"/>
</dbReference>
<dbReference type="SMART" id="SM00060">
    <property type="entry name" value="FN3"/>
    <property type="match status" value="2"/>
</dbReference>
<dbReference type="InterPro" id="IPR009030">
    <property type="entry name" value="Growth_fac_rcpt_cys_sf"/>
</dbReference>
<evidence type="ECO:0000256" key="15">
    <source>
        <dbReference type="ARBA" id="ARBA00023136"/>
    </source>
</evidence>
<dbReference type="InterPro" id="IPR027936">
    <property type="entry name" value="Eph_TM"/>
</dbReference>
<evidence type="ECO:0000256" key="17">
    <source>
        <dbReference type="ARBA" id="ARBA00023170"/>
    </source>
</evidence>
<dbReference type="Pfam" id="PF07714">
    <property type="entry name" value="PK_Tyr_Ser-Thr"/>
    <property type="match status" value="1"/>
</dbReference>
<dbReference type="InterPro" id="IPR016257">
    <property type="entry name" value="Tyr_kinase_ephrin_rcpt"/>
</dbReference>
<keyword evidence="5" id="KW-0037">Angiogenesis</keyword>
<feature type="domain" description="SAM" evidence="24">
    <location>
        <begin position="911"/>
        <end position="974"/>
    </location>
</feature>
<dbReference type="CDD" id="cd10479">
    <property type="entry name" value="EphR_LBD_A1"/>
    <property type="match status" value="1"/>
</dbReference>
<evidence type="ECO:0000256" key="18">
    <source>
        <dbReference type="ARBA" id="ARBA00023180"/>
    </source>
</evidence>
<evidence type="ECO:0000259" key="23">
    <source>
        <dbReference type="PROSITE" id="PS50011"/>
    </source>
</evidence>
<dbReference type="Proteomes" id="UP001652624">
    <property type="component" value="Chromosome 8"/>
</dbReference>
<dbReference type="PROSITE" id="PS00107">
    <property type="entry name" value="PROTEIN_KINASE_ATP"/>
    <property type="match status" value="1"/>
</dbReference>
<evidence type="ECO:0000259" key="24">
    <source>
        <dbReference type="PROSITE" id="PS50105"/>
    </source>
</evidence>
<dbReference type="InterPro" id="IPR034251">
    <property type="entry name" value="EphA1_rcpt_lig-bd"/>
</dbReference>
<dbReference type="InterPro" id="IPR036116">
    <property type="entry name" value="FN3_sf"/>
</dbReference>
<dbReference type="PROSITE" id="PS00791">
    <property type="entry name" value="RECEPTOR_TYR_KIN_V_2"/>
    <property type="match status" value="1"/>
</dbReference>
<dbReference type="PROSITE" id="PS51550">
    <property type="entry name" value="EPH_LBD"/>
    <property type="match status" value="1"/>
</dbReference>
<evidence type="ECO:0000256" key="3">
    <source>
        <dbReference type="ARBA" id="ARBA00022475"/>
    </source>
</evidence>
<keyword evidence="4" id="KW-0597">Phosphoprotein</keyword>
<dbReference type="Gene3D" id="1.10.510.10">
    <property type="entry name" value="Transferase(Phosphotransferase) domain 1"/>
    <property type="match status" value="1"/>
</dbReference>
<dbReference type="PROSITE" id="PS00109">
    <property type="entry name" value="PROTEIN_KINASE_TYR"/>
    <property type="match status" value="1"/>
</dbReference>
<feature type="domain" description="Protein kinase" evidence="23">
    <location>
        <begin position="622"/>
        <end position="889"/>
    </location>
</feature>
<evidence type="ECO:0000256" key="6">
    <source>
        <dbReference type="ARBA" id="ARBA00022679"/>
    </source>
</evidence>
<dbReference type="SMART" id="SM00454">
    <property type="entry name" value="SAM"/>
    <property type="match status" value="1"/>
</dbReference>
<evidence type="ECO:0000256" key="5">
    <source>
        <dbReference type="ARBA" id="ARBA00022657"/>
    </source>
</evidence>
<feature type="chain" id="PRO_5046529214" description="receptor protein-tyrosine kinase" evidence="22">
    <location>
        <begin position="26"/>
        <end position="974"/>
    </location>
</feature>
<dbReference type="InterPro" id="IPR013783">
    <property type="entry name" value="Ig-like_fold"/>
</dbReference>
<dbReference type="InterPro" id="IPR017441">
    <property type="entry name" value="Protein_kinase_ATP_BS"/>
</dbReference>
<dbReference type="Pfam" id="PF07699">
    <property type="entry name" value="Ephrin_rec_like"/>
    <property type="match status" value="1"/>
</dbReference>
<dbReference type="SUPFAM" id="SSF56112">
    <property type="entry name" value="Protein kinase-like (PK-like)"/>
    <property type="match status" value="1"/>
</dbReference>
<organism evidence="27 28">
    <name type="scientific">Erinaceus europaeus</name>
    <name type="common">Western European hedgehog</name>
    <dbReference type="NCBI Taxonomy" id="9365"/>
    <lineage>
        <taxon>Eukaryota</taxon>
        <taxon>Metazoa</taxon>
        <taxon>Chordata</taxon>
        <taxon>Craniata</taxon>
        <taxon>Vertebrata</taxon>
        <taxon>Euteleostomi</taxon>
        <taxon>Mammalia</taxon>
        <taxon>Eutheria</taxon>
        <taxon>Laurasiatheria</taxon>
        <taxon>Eulipotyphla</taxon>
        <taxon>Erinaceidae</taxon>
        <taxon>Erinaceinae</taxon>
        <taxon>Erinaceus</taxon>
    </lineage>
</organism>
<feature type="binding site" evidence="20">
    <location>
        <position position="654"/>
    </location>
    <ligand>
        <name>ATP</name>
        <dbReference type="ChEBI" id="CHEBI:30616"/>
    </ligand>
</feature>
<evidence type="ECO:0000256" key="14">
    <source>
        <dbReference type="ARBA" id="ARBA00022989"/>
    </source>
</evidence>
<keyword evidence="17 28" id="KW-0675">Receptor</keyword>
<dbReference type="InterPro" id="IPR001090">
    <property type="entry name" value="Ephrin_rcpt_lig-bd_dom"/>
</dbReference>
<dbReference type="PANTHER" id="PTHR46877:SF20">
    <property type="entry name" value="RECEPTOR PROTEIN-TYROSINE KINASE"/>
    <property type="match status" value="1"/>
</dbReference>
<dbReference type="CDD" id="cd00063">
    <property type="entry name" value="FN3"/>
    <property type="match status" value="2"/>
</dbReference>
<reference evidence="28" key="1">
    <citation type="submission" date="2025-08" db="UniProtKB">
        <authorList>
            <consortium name="RefSeq"/>
        </authorList>
    </citation>
    <scope>IDENTIFICATION</scope>
</reference>
<dbReference type="SUPFAM" id="SSF57184">
    <property type="entry name" value="Growth factor receptor domain"/>
    <property type="match status" value="1"/>
</dbReference>
<dbReference type="Gene3D" id="2.60.120.260">
    <property type="entry name" value="Galactose-binding domain-like"/>
    <property type="match status" value="1"/>
</dbReference>
<evidence type="ECO:0000256" key="12">
    <source>
        <dbReference type="ARBA" id="ARBA00022843"/>
    </source>
</evidence>
<dbReference type="GeneID" id="103112889"/>
<dbReference type="PROSITE" id="PS50011">
    <property type="entry name" value="PROTEIN_KINASE_DOM"/>
    <property type="match status" value="1"/>
</dbReference>
<evidence type="ECO:0000313" key="28">
    <source>
        <dbReference type="RefSeq" id="XP_060052729.1"/>
    </source>
</evidence>
<keyword evidence="16" id="KW-0829">Tyrosine-protein kinase</keyword>
<evidence type="ECO:0000256" key="13">
    <source>
        <dbReference type="ARBA" id="ARBA00022889"/>
    </source>
</evidence>
<dbReference type="Gene3D" id="2.60.40.10">
    <property type="entry name" value="Immunoglobulins"/>
    <property type="match status" value="2"/>
</dbReference>
<dbReference type="SUPFAM" id="SSF49265">
    <property type="entry name" value="Fibronectin type III"/>
    <property type="match status" value="1"/>
</dbReference>
<dbReference type="Pfam" id="PF14575">
    <property type="entry name" value="EphA2_TM"/>
    <property type="match status" value="1"/>
</dbReference>
<evidence type="ECO:0000256" key="1">
    <source>
        <dbReference type="ARBA" id="ARBA00004251"/>
    </source>
</evidence>
<dbReference type="Gene3D" id="2.60.40.1770">
    <property type="entry name" value="ephrin a2 ectodomain"/>
    <property type="match status" value="1"/>
</dbReference>
<keyword evidence="6" id="KW-0808">Transferase</keyword>
<dbReference type="InterPro" id="IPR003961">
    <property type="entry name" value="FN3_dom"/>
</dbReference>
<dbReference type="RefSeq" id="XP_060052729.1">
    <property type="nucleotide sequence ID" value="XM_060196746.1"/>
</dbReference>
<dbReference type="InterPro" id="IPR001245">
    <property type="entry name" value="Ser-Thr/Tyr_kinase_cat_dom"/>
</dbReference>
<dbReference type="PANTHER" id="PTHR46877">
    <property type="entry name" value="EPH RECEPTOR A5"/>
    <property type="match status" value="1"/>
</dbReference>
<feature type="domain" description="Fibronectin type-III" evidence="25">
    <location>
        <begin position="445"/>
        <end position="536"/>
    </location>
</feature>
<dbReference type="Gene3D" id="2.10.50.10">
    <property type="entry name" value="Tumor Necrosis Factor Receptor, subunit A, domain 2"/>
    <property type="match status" value="1"/>
</dbReference>
<comment type="subcellular location">
    <subcellularLocation>
        <location evidence="1">Cell membrane</location>
        <topology evidence="1">Single-pass type I membrane protein</topology>
    </subcellularLocation>
</comment>
<dbReference type="PROSITE" id="PS50105">
    <property type="entry name" value="SAM_DOMAIN"/>
    <property type="match status" value="1"/>
</dbReference>
<evidence type="ECO:0000256" key="2">
    <source>
        <dbReference type="ARBA" id="ARBA00011902"/>
    </source>
</evidence>
<dbReference type="SUPFAM" id="SSF47769">
    <property type="entry name" value="SAM/Pointed domain"/>
    <property type="match status" value="1"/>
</dbReference>
<dbReference type="SMART" id="SM00615">
    <property type="entry name" value="EPH_lbd"/>
    <property type="match status" value="1"/>
</dbReference>
<dbReference type="Gene3D" id="1.10.150.50">
    <property type="entry name" value="Transcription Factor, Ets-1"/>
    <property type="match status" value="1"/>
</dbReference>
<dbReference type="Pfam" id="PF00536">
    <property type="entry name" value="SAM_1"/>
    <property type="match status" value="1"/>
</dbReference>
<dbReference type="Pfam" id="PF25599">
    <property type="entry name" value="Ephrin_CRD"/>
    <property type="match status" value="1"/>
</dbReference>
<dbReference type="PIRSF" id="PIRSF000666">
    <property type="entry name" value="TyrPK_ephrin_receptor"/>
    <property type="match status" value="1"/>
</dbReference>
<dbReference type="InterPro" id="IPR011009">
    <property type="entry name" value="Kinase-like_dom_sf"/>
</dbReference>
<feature type="domain" description="Eph LBD" evidence="26">
    <location>
        <begin position="27"/>
        <end position="209"/>
    </location>
</feature>
<feature type="signal peptide" evidence="22">
    <location>
        <begin position="1"/>
        <end position="25"/>
    </location>
</feature>
<evidence type="ECO:0000256" key="11">
    <source>
        <dbReference type="ARBA" id="ARBA00022840"/>
    </source>
</evidence>
<evidence type="ECO:0000256" key="7">
    <source>
        <dbReference type="ARBA" id="ARBA00022692"/>
    </source>
</evidence>
<keyword evidence="9 20" id="KW-0547">Nucleotide-binding</keyword>
<dbReference type="SMART" id="SM00219">
    <property type="entry name" value="TyrKc"/>
    <property type="match status" value="1"/>
</dbReference>
<keyword evidence="15 21" id="KW-0472">Membrane</keyword>
<feature type="domain" description="Fibronectin type-III" evidence="25">
    <location>
        <begin position="333"/>
        <end position="439"/>
    </location>
</feature>
<keyword evidence="14 21" id="KW-1133">Transmembrane helix</keyword>
<keyword evidence="18" id="KW-0325">Glycoprotein</keyword>
<dbReference type="PROSITE" id="PS50853">
    <property type="entry name" value="FN3"/>
    <property type="match status" value="2"/>
</dbReference>
<keyword evidence="13" id="KW-0130">Cell adhesion</keyword>
<comment type="catalytic activity">
    <reaction evidence="19">
        <text>L-tyrosyl-[protein] + ATP = O-phospho-L-tyrosyl-[protein] + ADP + H(+)</text>
        <dbReference type="Rhea" id="RHEA:10596"/>
        <dbReference type="Rhea" id="RHEA-COMP:10136"/>
        <dbReference type="Rhea" id="RHEA-COMP:20101"/>
        <dbReference type="ChEBI" id="CHEBI:15378"/>
        <dbReference type="ChEBI" id="CHEBI:30616"/>
        <dbReference type="ChEBI" id="CHEBI:46858"/>
        <dbReference type="ChEBI" id="CHEBI:61978"/>
        <dbReference type="ChEBI" id="CHEBI:456216"/>
        <dbReference type="EC" id="2.7.10.1"/>
    </reaction>
</comment>
<dbReference type="PRINTS" id="PR00109">
    <property type="entry name" value="TYRKINASE"/>
</dbReference>
<dbReference type="InterPro" id="IPR011641">
    <property type="entry name" value="Tyr-kin_ephrin_A/B_rcpt-like"/>
</dbReference>
<name>A0ABM3XV77_ERIEU</name>
<feature type="transmembrane region" description="Helical" evidence="21">
    <location>
        <begin position="546"/>
        <end position="566"/>
    </location>
</feature>
<evidence type="ECO:0000256" key="8">
    <source>
        <dbReference type="ARBA" id="ARBA00022737"/>
    </source>
</evidence>
<evidence type="ECO:0000256" key="16">
    <source>
        <dbReference type="ARBA" id="ARBA00023137"/>
    </source>
</evidence>